<dbReference type="STRING" id="491952.Mar181_3372"/>
<dbReference type="KEGG" id="mpc:Mar181_3372"/>
<proteinExistence type="predicted"/>
<reference evidence="1 2" key="1">
    <citation type="journal article" date="2012" name="Stand. Genomic Sci.">
        <title>Complete genome sequence of Marinomonas posidonica type strain (IVIA-Po-181(T)).</title>
        <authorList>
            <person name="Lucas-Elio P."/>
            <person name="Goodwin L."/>
            <person name="Woyke T."/>
            <person name="Pitluck S."/>
            <person name="Nolan M."/>
            <person name="Kyrpides N.C."/>
            <person name="Detter J.C."/>
            <person name="Copeland A."/>
            <person name="Lu M."/>
            <person name="Bruce D."/>
            <person name="Detter C."/>
            <person name="Tapia R."/>
            <person name="Han S."/>
            <person name="Land M.L."/>
            <person name="Ivanova N."/>
            <person name="Mikhailova N."/>
            <person name="Johnston A.W."/>
            <person name="Sanchez-Amat A."/>
        </authorList>
    </citation>
    <scope>NUCLEOTIDE SEQUENCE [LARGE SCALE GENOMIC DNA]</scope>
    <source>
        <strain evidence="2">CECT 7376 / NCIMB 14433 / IVIA-Po-181</strain>
    </source>
</reference>
<evidence type="ECO:0000313" key="1">
    <source>
        <dbReference type="EMBL" id="AEF56390.1"/>
    </source>
</evidence>
<dbReference type="HOGENOM" id="CLU_3185596_0_0_6"/>
<dbReference type="AlphaFoldDB" id="F6CUH0"/>
<accession>F6CUH0</accession>
<sequence length="46" mass="5058">MRNEDVFGVVQGALIRNKTGQHQKNSCKSLAFVFDQLGSEIGIYSA</sequence>
<dbReference type="EMBL" id="CP002771">
    <property type="protein sequence ID" value="AEF56390.1"/>
    <property type="molecule type" value="Genomic_DNA"/>
</dbReference>
<gene>
    <name evidence="1" type="ordered locus">Mar181_3372</name>
</gene>
<protein>
    <submittedName>
        <fullName evidence="1">Uncharacterized protein</fullName>
    </submittedName>
</protein>
<keyword evidence="2" id="KW-1185">Reference proteome</keyword>
<dbReference type="Proteomes" id="UP000009230">
    <property type="component" value="Chromosome"/>
</dbReference>
<evidence type="ECO:0000313" key="2">
    <source>
        <dbReference type="Proteomes" id="UP000009230"/>
    </source>
</evidence>
<organism evidence="1 2">
    <name type="scientific">Marinomonas posidonica (strain CECT 7376 / NCIMB 14433 / IVIA-Po-181)</name>
    <dbReference type="NCBI Taxonomy" id="491952"/>
    <lineage>
        <taxon>Bacteria</taxon>
        <taxon>Pseudomonadati</taxon>
        <taxon>Pseudomonadota</taxon>
        <taxon>Gammaproteobacteria</taxon>
        <taxon>Oceanospirillales</taxon>
        <taxon>Oceanospirillaceae</taxon>
        <taxon>Marinomonas</taxon>
    </lineage>
</organism>
<name>F6CUH0_MARPP</name>